<dbReference type="PANTHER" id="PTHR38454:SF1">
    <property type="entry name" value="INTEGRAL MEMBRANE PROTEIN"/>
    <property type="match status" value="1"/>
</dbReference>
<feature type="transmembrane region" description="Helical" evidence="1">
    <location>
        <begin position="352"/>
        <end position="369"/>
    </location>
</feature>
<keyword evidence="1" id="KW-0472">Membrane</keyword>
<feature type="transmembrane region" description="Helical" evidence="1">
    <location>
        <begin position="73"/>
        <end position="92"/>
    </location>
</feature>
<feature type="transmembrane region" description="Helical" evidence="1">
    <location>
        <begin position="409"/>
        <end position="426"/>
    </location>
</feature>
<organism evidence="2 3">
    <name type="scientific">Roseburia inulinivorans</name>
    <dbReference type="NCBI Taxonomy" id="360807"/>
    <lineage>
        <taxon>Bacteria</taxon>
        <taxon>Bacillati</taxon>
        <taxon>Bacillota</taxon>
        <taxon>Clostridia</taxon>
        <taxon>Lachnospirales</taxon>
        <taxon>Lachnospiraceae</taxon>
        <taxon>Roseburia</taxon>
    </lineage>
</organism>
<feature type="transmembrane region" description="Helical" evidence="1">
    <location>
        <begin position="221"/>
        <end position="244"/>
    </location>
</feature>
<dbReference type="Pfam" id="PF09586">
    <property type="entry name" value="YfhO"/>
    <property type="match status" value="1"/>
</dbReference>
<accession>A0A173YYL5</accession>
<evidence type="ECO:0000313" key="3">
    <source>
        <dbReference type="Proteomes" id="UP000095395"/>
    </source>
</evidence>
<reference evidence="2 3" key="1">
    <citation type="submission" date="2015-09" db="EMBL/GenBank/DDBJ databases">
        <authorList>
            <consortium name="Pathogen Informatics"/>
        </authorList>
    </citation>
    <scope>NUCLEOTIDE SEQUENCE [LARGE SCALE GENOMIC DNA]</scope>
    <source>
        <strain evidence="2 3">2789STDY5608835</strain>
    </source>
</reference>
<dbReference type="RefSeq" id="WP_055301667.1">
    <property type="nucleotide sequence ID" value="NZ_CYYR01000005.1"/>
</dbReference>
<dbReference type="InterPro" id="IPR018580">
    <property type="entry name" value="Uncharacterised_YfhO"/>
</dbReference>
<keyword evidence="1" id="KW-1133">Transmembrane helix</keyword>
<dbReference type="EMBL" id="CYYR01000005">
    <property type="protein sequence ID" value="CUN67848.1"/>
    <property type="molecule type" value="Genomic_DNA"/>
</dbReference>
<feature type="transmembrane region" description="Helical" evidence="1">
    <location>
        <begin position="317"/>
        <end position="340"/>
    </location>
</feature>
<dbReference type="PANTHER" id="PTHR38454">
    <property type="entry name" value="INTEGRAL MEMBRANE PROTEIN-RELATED"/>
    <property type="match status" value="1"/>
</dbReference>
<feature type="transmembrane region" description="Helical" evidence="1">
    <location>
        <begin position="98"/>
        <end position="121"/>
    </location>
</feature>
<feature type="transmembrane region" description="Helical" evidence="1">
    <location>
        <begin position="142"/>
        <end position="164"/>
    </location>
</feature>
<evidence type="ECO:0000313" key="2">
    <source>
        <dbReference type="EMBL" id="CUN67848.1"/>
    </source>
</evidence>
<dbReference type="Proteomes" id="UP000095395">
    <property type="component" value="Unassembled WGS sequence"/>
</dbReference>
<proteinExistence type="predicted"/>
<keyword evidence="1" id="KW-0812">Transmembrane</keyword>
<feature type="transmembrane region" description="Helical" evidence="1">
    <location>
        <begin position="381"/>
        <end position="397"/>
    </location>
</feature>
<feature type="transmembrane region" description="Helical" evidence="1">
    <location>
        <begin position="7"/>
        <end position="28"/>
    </location>
</feature>
<protein>
    <submittedName>
        <fullName evidence="2">Predicted membrane protein</fullName>
    </submittedName>
</protein>
<evidence type="ECO:0000256" key="1">
    <source>
        <dbReference type="SAM" id="Phobius"/>
    </source>
</evidence>
<feature type="transmembrane region" description="Helical" evidence="1">
    <location>
        <begin position="176"/>
        <end position="209"/>
    </location>
</feature>
<name>A0A173YYL5_9FIRM</name>
<feature type="transmembrane region" description="Helical" evidence="1">
    <location>
        <begin position="819"/>
        <end position="842"/>
    </location>
</feature>
<dbReference type="AlphaFoldDB" id="A0A173YYL5"/>
<feature type="transmembrane region" description="Helical" evidence="1">
    <location>
        <begin position="289"/>
        <end position="305"/>
    </location>
</feature>
<gene>
    <name evidence="2" type="ORF">ERS852392_01067</name>
</gene>
<sequence length="858" mass="97829">MTHKRKLGLASFFMPVFFMAVAMVILKVFPFGNHTFLIWDMDWQYSSFFVHLHDILHGEASAWYSLSRAIGGDMIGVSAYYLISPFNILFYFFDETNIYIGICVIMILKIGLIGWSMNYYLMAKHEGVGNLMFSTAYALSGFVTAYFFNIIWLDGIMLLPLMVLGIERLIDNHRYMLYIITLGLAIATSFYIGYMLCIFSVLYFVCYYFLLSGQKKKISTIFIYAGSSILGGMLSAAVAIPALYSMQDGKSKIDFNILKNFTRLFDVSNFFSKSFAGTIETLQITSGGPLLYCGVLSLFFVWTFFMTKHISWKRKLAYGGMTGFMLASLIFYNLCCAWQAFNMPNGSQYRFAFLYLFLMLAIAAESYWSHEQYGWEKGQKRNFLIVGAFLVIQMIVVREDFLSLHRQGVIIFNIALIAAYVLLCILTKNKKILTVALMIGMSAELLANALFLYENSSLYESATVSDYKDYVERVSGLAEQVKEQEGLFRTVMTGDAYRTVNDNFMFNLYGLDSYTSVERDSTQLMAFDLGYYRNMVFGIHYKDGTTHAAESFLGVKYQISSVEPQNGYKEIAEDGTLGLYENEAALPFAFFVENDMEDVRNEPYNCFAYENEIYRNISDKVGKTVFSQTDWKMINSENCTVESDGSLLIDDTEKESYVDYQLQIDKEGSYYVQYLGSQVSTVTLIVNGEQENLEEQANVVKRLGYLKDKDEVILRCYLKGEGAHSTEQVYVYFEDEGILQQYATKVQQQEVAFQHKLDDNITIQCNNTKEENSYMLCTIPYDAGWNVTVDGKKAEVFTALGNYMLFEISPGEHVIEMKFIPQGLCMGIAVSVVTIVLLLLFFGISQVRKQKNGEKAEN</sequence>